<dbReference type="PANTHER" id="PTHR13213">
    <property type="entry name" value="MYB-BINDING PROTEIN 1A FAMILY MEMBER"/>
    <property type="match status" value="1"/>
</dbReference>
<comment type="similarity">
    <text evidence="2">Belongs to the MYBBP1A family.</text>
</comment>
<dbReference type="GO" id="GO:0006355">
    <property type="term" value="P:regulation of DNA-templated transcription"/>
    <property type="evidence" value="ECO:0007669"/>
    <property type="project" value="InterPro"/>
</dbReference>
<comment type="subcellular location">
    <subcellularLocation>
        <location evidence="1">Nucleus</location>
    </subcellularLocation>
</comment>
<dbReference type="PANTHER" id="PTHR13213:SF2">
    <property type="entry name" value="MYB-BINDING PROTEIN 1A"/>
    <property type="match status" value="1"/>
</dbReference>
<feature type="compositionally biased region" description="Acidic residues" evidence="4">
    <location>
        <begin position="761"/>
        <end position="786"/>
    </location>
</feature>
<accession>A0A2T3B0I3</accession>
<dbReference type="RefSeq" id="XP_024720418.1">
    <property type="nucleotide sequence ID" value="XM_024862712.1"/>
</dbReference>
<evidence type="ECO:0000313" key="5">
    <source>
        <dbReference type="EMBL" id="PSS16910.1"/>
    </source>
</evidence>
<dbReference type="Pfam" id="PF04931">
    <property type="entry name" value="DNA_pol_phi"/>
    <property type="match status" value="1"/>
</dbReference>
<dbReference type="SUPFAM" id="SSF48371">
    <property type="entry name" value="ARM repeat"/>
    <property type="match status" value="1"/>
</dbReference>
<keyword evidence="3" id="KW-0539">Nucleus</keyword>
<dbReference type="InterPro" id="IPR016024">
    <property type="entry name" value="ARM-type_fold"/>
</dbReference>
<organism evidence="5 6">
    <name type="scientific">Amorphotheca resinae ATCC 22711</name>
    <dbReference type="NCBI Taxonomy" id="857342"/>
    <lineage>
        <taxon>Eukaryota</taxon>
        <taxon>Fungi</taxon>
        <taxon>Dikarya</taxon>
        <taxon>Ascomycota</taxon>
        <taxon>Pezizomycotina</taxon>
        <taxon>Leotiomycetes</taxon>
        <taxon>Helotiales</taxon>
        <taxon>Amorphothecaceae</taxon>
        <taxon>Amorphotheca</taxon>
    </lineage>
</organism>
<dbReference type="InParanoid" id="A0A2T3B0I3"/>
<dbReference type="GO" id="GO:0005730">
    <property type="term" value="C:nucleolus"/>
    <property type="evidence" value="ECO:0007669"/>
    <property type="project" value="InterPro"/>
</dbReference>
<dbReference type="InterPro" id="IPR007015">
    <property type="entry name" value="DNA_pol_V/MYBBP1A"/>
</dbReference>
<name>A0A2T3B0I3_AMORE</name>
<dbReference type="GO" id="GO:0000182">
    <property type="term" value="F:rDNA binding"/>
    <property type="evidence" value="ECO:0007669"/>
    <property type="project" value="TreeGrafter"/>
</dbReference>
<reference evidence="5 6" key="1">
    <citation type="journal article" date="2018" name="New Phytol.">
        <title>Comparative genomics and transcriptomics depict ericoid mycorrhizal fungi as versatile saprotrophs and plant mutualists.</title>
        <authorList>
            <person name="Martino E."/>
            <person name="Morin E."/>
            <person name="Grelet G.A."/>
            <person name="Kuo A."/>
            <person name="Kohler A."/>
            <person name="Daghino S."/>
            <person name="Barry K.W."/>
            <person name="Cichocki N."/>
            <person name="Clum A."/>
            <person name="Dockter R.B."/>
            <person name="Hainaut M."/>
            <person name="Kuo R.C."/>
            <person name="LaButti K."/>
            <person name="Lindahl B.D."/>
            <person name="Lindquist E.A."/>
            <person name="Lipzen A."/>
            <person name="Khouja H.R."/>
            <person name="Magnuson J."/>
            <person name="Murat C."/>
            <person name="Ohm R.A."/>
            <person name="Singer S.W."/>
            <person name="Spatafora J.W."/>
            <person name="Wang M."/>
            <person name="Veneault-Fourrey C."/>
            <person name="Henrissat B."/>
            <person name="Grigoriev I.V."/>
            <person name="Martin F.M."/>
            <person name="Perotto S."/>
        </authorList>
    </citation>
    <scope>NUCLEOTIDE SEQUENCE [LARGE SCALE GENOMIC DNA]</scope>
    <source>
        <strain evidence="5 6">ATCC 22711</strain>
    </source>
</reference>
<keyword evidence="6" id="KW-1185">Reference proteome</keyword>
<evidence type="ECO:0000256" key="4">
    <source>
        <dbReference type="SAM" id="MobiDB-lite"/>
    </source>
</evidence>
<evidence type="ECO:0000256" key="3">
    <source>
        <dbReference type="ARBA" id="ARBA00023242"/>
    </source>
</evidence>
<feature type="compositionally biased region" description="Acidic residues" evidence="4">
    <location>
        <begin position="722"/>
        <end position="751"/>
    </location>
</feature>
<feature type="region of interest" description="Disordered" evidence="4">
    <location>
        <begin position="714"/>
        <end position="786"/>
    </location>
</feature>
<dbReference type="EMBL" id="KZ679012">
    <property type="protein sequence ID" value="PSS16910.1"/>
    <property type="molecule type" value="Genomic_DNA"/>
</dbReference>
<feature type="region of interest" description="Disordered" evidence="4">
    <location>
        <begin position="1"/>
        <end position="53"/>
    </location>
</feature>
<protein>
    <recommendedName>
        <fullName evidence="7">DNA polymerase V</fullName>
    </recommendedName>
</protein>
<sequence>MGSKRKRGAQDASSAAPAAKKHQNKSKNAITKTATSPPPLDSSPFEDNPKGVLNPRESQLYELLSSENSAERLNAANAIVSGLLGGDGVPELTLQRHLQRNLFRGLASGRKGARLGRGVVLTEILRQLFGTEKLVQKKYPGLTFDKVLGFLLAGTKPEGDTSGQEEKDHFLGLLFGLQSFVRAKIISEESEAWNTILEKLLELAKKKPWIREECGWVIMEALPQMNQTQAEYTLDKLYDEGLAITPEGVGIWITAKDRFPNMKFSSKPWGKTGNPLDRLQTLAKALKESSSNDDGETKIQQAKHSGVWNPQLHFVWNTVLARFANTQKTKEGGVLSDFENFWKVAVDENLFSSSASSERKFWGFLLFQKVLQDPGSYFKFFPSIFSRNLVRCLINQIQEKDRFLNRAADKSLKVLLQTVEAHPYTLPTILSRLIGGYGSYNFDRVTKTKTIDQLLSRINETTVKEVIDTLRDPALNVERMDTSDEANMRRTLFGDYTLDIIRRLNATDEAQSSGWIGEAGLPMLANIAYTNTYACTPPLSEKTRVLFRDRLMSAFTHLLSDLKAFHYPCDLLQKFAPDAVAMDKDVTDAKDNALSIMKKLLKQAKKAEDRRKAPLQALALVYSLVIFQLYNGESDAISVLEELKLCYDKLIRHKDTDDSDVEASEVLVELLLSFISKPSALLRKVAQHVITAFMDVITAGGLKLMTDVLESSESLKGQQEMFDQEPENGEEMDVDEDEEMDSDVEVVDMDGEEGHLNGHLDEEEEEGEDSASESDDSSPEDDAEAEALNEELAKILGTQGLDKDAEAAEDSDADMTDSEMMALDAKLVEVFSQRKKAPNKKQEQKEARETMINFKSRVLDLLEIYAKKQATNPLAFGLLLPLLQLIRTTTTKALATKAHSIIQVFAKSFRRTKKADDPSSSSPTPSKDLNIPAQLALLKAIHLEASKNPSHAFAKAASTASLLVASSLYNVDKATVAQIADVYRDTQVAWVQREVRIQAAFFIEWVNWCQSHAAA</sequence>
<dbReference type="Proteomes" id="UP000241818">
    <property type="component" value="Unassembled WGS sequence"/>
</dbReference>
<dbReference type="STRING" id="857342.A0A2T3B0I3"/>
<gene>
    <name evidence="5" type="ORF">M430DRAFT_141423</name>
</gene>
<dbReference type="FunCoup" id="A0A2T3B0I3">
    <property type="interactions" value="329"/>
</dbReference>
<dbReference type="GeneID" id="36570793"/>
<evidence type="ECO:0000256" key="1">
    <source>
        <dbReference type="ARBA" id="ARBA00004123"/>
    </source>
</evidence>
<evidence type="ECO:0000313" key="6">
    <source>
        <dbReference type="Proteomes" id="UP000241818"/>
    </source>
</evidence>
<feature type="compositionally biased region" description="Polar residues" evidence="4">
    <location>
        <begin position="26"/>
        <end position="35"/>
    </location>
</feature>
<proteinExistence type="inferred from homology"/>
<dbReference type="AlphaFoldDB" id="A0A2T3B0I3"/>
<evidence type="ECO:0000256" key="2">
    <source>
        <dbReference type="ARBA" id="ARBA00006809"/>
    </source>
</evidence>
<dbReference type="OrthoDB" id="342531at2759"/>
<evidence type="ECO:0008006" key="7">
    <source>
        <dbReference type="Google" id="ProtNLM"/>
    </source>
</evidence>